<dbReference type="Pfam" id="PF00117">
    <property type="entry name" value="GATase"/>
    <property type="match status" value="1"/>
</dbReference>
<dbReference type="InterPro" id="IPR036480">
    <property type="entry name" value="CarbP_synth_ssu_N_sf"/>
</dbReference>
<dbReference type="GO" id="GO:0044205">
    <property type="term" value="P:'de novo' UMP biosynthetic process"/>
    <property type="evidence" value="ECO:0007669"/>
    <property type="project" value="UniProtKB-UniRule"/>
</dbReference>
<keyword evidence="4 8" id="KW-0547">Nucleotide-binding</keyword>
<dbReference type="GO" id="GO:0006207">
    <property type="term" value="P:'de novo' pyrimidine nucleobase biosynthetic process"/>
    <property type="evidence" value="ECO:0007669"/>
    <property type="project" value="InterPro"/>
</dbReference>
<gene>
    <name evidence="8" type="primary">carA</name>
    <name evidence="10" type="ORF">J3R75_000756</name>
</gene>
<proteinExistence type="inferred from homology"/>
<dbReference type="InterPro" id="IPR002474">
    <property type="entry name" value="CarbamoylP_synth_ssu_N"/>
</dbReference>
<feature type="binding site" evidence="8">
    <location>
        <position position="253"/>
    </location>
    <ligand>
        <name>L-glutamine</name>
        <dbReference type="ChEBI" id="CHEBI:58359"/>
    </ligand>
</feature>
<keyword evidence="5 8" id="KW-0067">ATP-binding</keyword>
<reference evidence="10" key="1">
    <citation type="submission" date="2023-07" db="EMBL/GenBank/DDBJ databases">
        <title>Genomic Encyclopedia of Type Strains, Phase IV (KMG-IV): sequencing the most valuable type-strain genomes for metagenomic binning, comparative biology and taxonomic classification.</title>
        <authorList>
            <person name="Goeker M."/>
        </authorList>
    </citation>
    <scope>NUCLEOTIDE SEQUENCE</scope>
    <source>
        <strain evidence="10">DSM 24202</strain>
    </source>
</reference>
<dbReference type="NCBIfam" id="NF009475">
    <property type="entry name" value="PRK12838.1"/>
    <property type="match status" value="1"/>
</dbReference>
<keyword evidence="8" id="KW-0055">Arginine biosynthesis</keyword>
<comment type="catalytic activity">
    <reaction evidence="8">
        <text>L-glutamine + H2O = L-glutamate + NH4(+)</text>
        <dbReference type="Rhea" id="RHEA:15889"/>
        <dbReference type="ChEBI" id="CHEBI:15377"/>
        <dbReference type="ChEBI" id="CHEBI:28938"/>
        <dbReference type="ChEBI" id="CHEBI:29985"/>
        <dbReference type="ChEBI" id="CHEBI:58359"/>
    </reaction>
</comment>
<comment type="pathway">
    <text evidence="8">Pyrimidine metabolism; UMP biosynthesis via de novo pathway; (S)-dihydroorotate from bicarbonate: step 1/3.</text>
</comment>
<dbReference type="SMART" id="SM01097">
    <property type="entry name" value="CPSase_sm_chain"/>
    <property type="match status" value="1"/>
</dbReference>
<comment type="function">
    <text evidence="8">Small subunit of the glutamine-dependent carbamoyl phosphate synthetase (CPSase). CPSase catalyzes the formation of carbamoyl phosphate from the ammonia moiety of glutamine, carbonate, and phosphate donated by ATP, constituting the first step of 2 biosynthetic pathways, one leading to arginine and/or urea and the other to pyrimidine nucleotides. The small subunit (glutamine amidotransferase) binds and cleaves glutamine to supply the large subunit with the substrate ammonia.</text>
</comment>
<sequence>MDKRHYLALDDGEIFYGRSCGAPRDSVGEAVFNTGMTGYQEIITDPSYAGQFVTLSTAEVGNYGCNHEDMESRGLFLNGLIVQTMNEPSNYRSEESLSAMLRRHDKPALCDVDTRRLVLHIRDHGTRKAYMHVADEPLDTVEAIARAQAWEGLDGQDYVAKVSNPSAYDWNRSGDLRVVAFDFGIKYNILRSLAAVGIQVQVVPAWTTAGEVLARKPDGVFLSNGPADPSALTGAIAAARQLVGRVPVMGICLGHQILCLAMGASCGRLKFGHHGCNHPVRNLERATVEITSQNHNYAVAMDSLPDCLDVTHINLNDQTLEGVRHKHEPMFCVQYHPEAGPGPNDALYLFKQFRELMGR</sequence>
<keyword evidence="8" id="KW-0028">Amino-acid biosynthesis</keyword>
<keyword evidence="11" id="KW-1185">Reference proteome</keyword>
<dbReference type="SUPFAM" id="SSF52317">
    <property type="entry name" value="Class I glutamine amidotransferase-like"/>
    <property type="match status" value="1"/>
</dbReference>
<feature type="domain" description="Carbamoyl-phosphate synthase small subunit N-terminal" evidence="9">
    <location>
        <begin position="3"/>
        <end position="132"/>
    </location>
</feature>
<evidence type="ECO:0000256" key="5">
    <source>
        <dbReference type="ARBA" id="ARBA00022840"/>
    </source>
</evidence>
<feature type="active site" description="Nucleophile" evidence="8">
    <location>
        <position position="252"/>
    </location>
</feature>
<dbReference type="PANTHER" id="PTHR43418">
    <property type="entry name" value="MULTIFUNCTIONAL TRYPTOPHAN BIOSYNTHESIS PROTEIN-RELATED"/>
    <property type="match status" value="1"/>
</dbReference>
<comment type="pathway">
    <text evidence="1 8">Amino-acid biosynthesis; L-arginine biosynthesis; carbamoyl phosphate from bicarbonate: step 1/1.</text>
</comment>
<dbReference type="AlphaFoldDB" id="A0AAE3VEA1"/>
<dbReference type="Proteomes" id="UP001238163">
    <property type="component" value="Unassembled WGS sequence"/>
</dbReference>
<feature type="binding site" evidence="8">
    <location>
        <position position="297"/>
    </location>
    <ligand>
        <name>L-glutamine</name>
        <dbReference type="ChEBI" id="CHEBI:58359"/>
    </ligand>
</feature>
<feature type="region of interest" description="CPSase" evidence="8">
    <location>
        <begin position="1"/>
        <end position="176"/>
    </location>
</feature>
<dbReference type="Pfam" id="PF00988">
    <property type="entry name" value="CPSase_sm_chain"/>
    <property type="match status" value="1"/>
</dbReference>
<feature type="binding site" evidence="8">
    <location>
        <position position="294"/>
    </location>
    <ligand>
        <name>L-glutamine</name>
        <dbReference type="ChEBI" id="CHEBI:58359"/>
    </ligand>
</feature>
<dbReference type="NCBIfam" id="TIGR01368">
    <property type="entry name" value="CPSaseIIsmall"/>
    <property type="match status" value="1"/>
</dbReference>
<dbReference type="EMBL" id="JAUSVL010000001">
    <property type="protein sequence ID" value="MDQ0288649.1"/>
    <property type="molecule type" value="Genomic_DNA"/>
</dbReference>
<comment type="caution">
    <text evidence="8">Lacks conserved residue(s) required for the propagation of feature annotation.</text>
</comment>
<name>A0AAE3VEA1_9BACT</name>
<evidence type="ECO:0000256" key="4">
    <source>
        <dbReference type="ARBA" id="ARBA00022741"/>
    </source>
</evidence>
<dbReference type="PROSITE" id="PS51273">
    <property type="entry name" value="GATASE_TYPE_1"/>
    <property type="match status" value="1"/>
</dbReference>
<dbReference type="InterPro" id="IPR050472">
    <property type="entry name" value="Anth_synth/Amidotransfase"/>
</dbReference>
<evidence type="ECO:0000313" key="10">
    <source>
        <dbReference type="EMBL" id="MDQ0288649.1"/>
    </source>
</evidence>
<dbReference type="GO" id="GO:0006541">
    <property type="term" value="P:glutamine metabolic process"/>
    <property type="evidence" value="ECO:0007669"/>
    <property type="project" value="InterPro"/>
</dbReference>
<evidence type="ECO:0000256" key="3">
    <source>
        <dbReference type="ARBA" id="ARBA00022598"/>
    </source>
</evidence>
<keyword evidence="3 8" id="KW-0436">Ligase</keyword>
<dbReference type="RefSeq" id="WP_307259981.1">
    <property type="nucleotide sequence ID" value="NZ_JAUSVL010000001.1"/>
</dbReference>
<dbReference type="InterPro" id="IPR017926">
    <property type="entry name" value="GATASE"/>
</dbReference>
<dbReference type="SUPFAM" id="SSF52021">
    <property type="entry name" value="Carbamoyl phosphate synthetase, small subunit N-terminal domain"/>
    <property type="match status" value="1"/>
</dbReference>
<dbReference type="PRINTS" id="PR00096">
    <property type="entry name" value="GATASE"/>
</dbReference>
<evidence type="ECO:0000256" key="2">
    <source>
        <dbReference type="ARBA" id="ARBA00007800"/>
    </source>
</evidence>
<dbReference type="Gene3D" id="3.50.30.20">
    <property type="entry name" value="Carbamoyl-phosphate synthase small subunit, N-terminal domain"/>
    <property type="match status" value="1"/>
</dbReference>
<feature type="active site" evidence="8">
    <location>
        <position position="338"/>
    </location>
</feature>
<organism evidence="10 11">
    <name type="scientific">Oligosphaera ethanolica</name>
    <dbReference type="NCBI Taxonomy" id="760260"/>
    <lineage>
        <taxon>Bacteria</taxon>
        <taxon>Pseudomonadati</taxon>
        <taxon>Lentisphaerota</taxon>
        <taxon>Oligosphaeria</taxon>
        <taxon>Oligosphaerales</taxon>
        <taxon>Oligosphaeraceae</taxon>
        <taxon>Oligosphaera</taxon>
    </lineage>
</organism>
<dbReference type="GO" id="GO:0004088">
    <property type="term" value="F:carbamoyl-phosphate synthase (glutamine-hydrolyzing) activity"/>
    <property type="evidence" value="ECO:0007669"/>
    <property type="project" value="UniProtKB-UniRule"/>
</dbReference>
<dbReference type="HAMAP" id="MF_01209">
    <property type="entry name" value="CPSase_S_chain"/>
    <property type="match status" value="1"/>
</dbReference>
<comment type="catalytic activity">
    <reaction evidence="7 8">
        <text>hydrogencarbonate + L-glutamine + 2 ATP + H2O = carbamoyl phosphate + L-glutamate + 2 ADP + phosphate + 2 H(+)</text>
        <dbReference type="Rhea" id="RHEA:18633"/>
        <dbReference type="ChEBI" id="CHEBI:15377"/>
        <dbReference type="ChEBI" id="CHEBI:15378"/>
        <dbReference type="ChEBI" id="CHEBI:17544"/>
        <dbReference type="ChEBI" id="CHEBI:29985"/>
        <dbReference type="ChEBI" id="CHEBI:30616"/>
        <dbReference type="ChEBI" id="CHEBI:43474"/>
        <dbReference type="ChEBI" id="CHEBI:58228"/>
        <dbReference type="ChEBI" id="CHEBI:58359"/>
        <dbReference type="ChEBI" id="CHEBI:456216"/>
        <dbReference type="EC" id="6.3.5.5"/>
    </reaction>
</comment>
<feature type="binding site" evidence="8">
    <location>
        <position position="47"/>
    </location>
    <ligand>
        <name>L-glutamine</name>
        <dbReference type="ChEBI" id="CHEBI:58359"/>
    </ligand>
</feature>
<dbReference type="GO" id="GO:0006526">
    <property type="term" value="P:L-arginine biosynthetic process"/>
    <property type="evidence" value="ECO:0007669"/>
    <property type="project" value="UniProtKB-UniRule"/>
</dbReference>
<dbReference type="Gene3D" id="3.40.50.880">
    <property type="match status" value="1"/>
</dbReference>
<accession>A0AAE3VEA1</accession>
<evidence type="ECO:0000256" key="7">
    <source>
        <dbReference type="ARBA" id="ARBA00048816"/>
    </source>
</evidence>
<dbReference type="PANTHER" id="PTHR43418:SF7">
    <property type="entry name" value="CARBAMOYL-PHOSPHATE SYNTHASE SMALL CHAIN"/>
    <property type="match status" value="1"/>
</dbReference>
<dbReference type="PRINTS" id="PR00097">
    <property type="entry name" value="ANTSNTHASEII"/>
</dbReference>
<dbReference type="InterPro" id="IPR006274">
    <property type="entry name" value="CarbamoylP_synth_ssu"/>
</dbReference>
<evidence type="ECO:0000313" key="11">
    <source>
        <dbReference type="Proteomes" id="UP001238163"/>
    </source>
</evidence>
<evidence type="ECO:0000256" key="8">
    <source>
        <dbReference type="HAMAP-Rule" id="MF_01209"/>
    </source>
</evidence>
<feature type="active site" evidence="8">
    <location>
        <position position="336"/>
    </location>
</feature>
<keyword evidence="6 8" id="KW-0315">Glutamine amidotransferase</keyword>
<evidence type="ECO:0000256" key="1">
    <source>
        <dbReference type="ARBA" id="ARBA00005077"/>
    </source>
</evidence>
<evidence type="ECO:0000256" key="6">
    <source>
        <dbReference type="ARBA" id="ARBA00022962"/>
    </source>
</evidence>
<comment type="subunit">
    <text evidence="8">Composed of two chains; the small (or glutamine) chain promotes the hydrolysis of glutamine to ammonia, which is used by the large (or ammonia) chain to synthesize carbamoyl phosphate. Tetramer of heterodimers (alpha,beta)4.</text>
</comment>
<feature type="binding site" evidence="8">
    <location>
        <position position="256"/>
    </location>
    <ligand>
        <name>L-glutamine</name>
        <dbReference type="ChEBI" id="CHEBI:58359"/>
    </ligand>
</feature>
<dbReference type="EC" id="6.3.5.5" evidence="8"/>
<dbReference type="InterPro" id="IPR029062">
    <property type="entry name" value="Class_I_gatase-like"/>
</dbReference>
<protein>
    <recommendedName>
        <fullName evidence="8">Carbamoyl phosphate synthase small chain</fullName>
        <ecNumber evidence="8">6.3.5.5</ecNumber>
    </recommendedName>
    <alternativeName>
        <fullName evidence="8">Carbamoyl phosphate synthetase glutamine chain</fullName>
    </alternativeName>
</protein>
<comment type="caution">
    <text evidence="10">The sequence shown here is derived from an EMBL/GenBank/DDBJ whole genome shotgun (WGS) entry which is preliminary data.</text>
</comment>
<dbReference type="PRINTS" id="PR00099">
    <property type="entry name" value="CPSGATASE"/>
</dbReference>
<keyword evidence="8" id="KW-0665">Pyrimidine biosynthesis</keyword>
<dbReference type="InterPro" id="IPR035686">
    <property type="entry name" value="CPSase_GATase1"/>
</dbReference>
<comment type="similarity">
    <text evidence="2 8">Belongs to the CarA family.</text>
</comment>
<dbReference type="GO" id="GO:0005524">
    <property type="term" value="F:ATP binding"/>
    <property type="evidence" value="ECO:0007669"/>
    <property type="project" value="UniProtKB-UniRule"/>
</dbReference>
<dbReference type="CDD" id="cd01744">
    <property type="entry name" value="GATase1_CPSase"/>
    <property type="match status" value="1"/>
</dbReference>
<evidence type="ECO:0000259" key="9">
    <source>
        <dbReference type="SMART" id="SM01097"/>
    </source>
</evidence>
<feature type="binding site" evidence="8">
    <location>
        <position position="225"/>
    </location>
    <ligand>
        <name>L-glutamine</name>
        <dbReference type="ChEBI" id="CHEBI:58359"/>
    </ligand>
</feature>